<reference evidence="2" key="1">
    <citation type="submission" date="2023-04" db="EMBL/GenBank/DDBJ databases">
        <title>Phytophthora fragariaefolia NBRC 109709.</title>
        <authorList>
            <person name="Ichikawa N."/>
            <person name="Sato H."/>
            <person name="Tonouchi N."/>
        </authorList>
    </citation>
    <scope>NUCLEOTIDE SEQUENCE</scope>
    <source>
        <strain evidence="2">NBRC 109709</strain>
    </source>
</reference>
<keyword evidence="3" id="KW-1185">Reference proteome</keyword>
<protein>
    <submittedName>
        <fullName evidence="2">Unnamed protein product</fullName>
    </submittedName>
</protein>
<feature type="compositionally biased region" description="Polar residues" evidence="1">
    <location>
        <begin position="75"/>
        <end position="93"/>
    </location>
</feature>
<accession>A0A9W6WRQ9</accession>
<gene>
    <name evidence="2" type="ORF">Pfra01_000411500</name>
</gene>
<feature type="compositionally biased region" description="Polar residues" evidence="1">
    <location>
        <begin position="55"/>
        <end position="66"/>
    </location>
</feature>
<organism evidence="2 3">
    <name type="scientific">Phytophthora fragariaefolia</name>
    <dbReference type="NCBI Taxonomy" id="1490495"/>
    <lineage>
        <taxon>Eukaryota</taxon>
        <taxon>Sar</taxon>
        <taxon>Stramenopiles</taxon>
        <taxon>Oomycota</taxon>
        <taxon>Peronosporomycetes</taxon>
        <taxon>Peronosporales</taxon>
        <taxon>Peronosporaceae</taxon>
        <taxon>Phytophthora</taxon>
    </lineage>
</organism>
<dbReference type="Proteomes" id="UP001165121">
    <property type="component" value="Unassembled WGS sequence"/>
</dbReference>
<comment type="caution">
    <text evidence="2">The sequence shown here is derived from an EMBL/GenBank/DDBJ whole genome shotgun (WGS) entry which is preliminary data.</text>
</comment>
<proteinExistence type="predicted"/>
<feature type="region of interest" description="Disordered" evidence="1">
    <location>
        <begin position="29"/>
        <end position="101"/>
    </location>
</feature>
<name>A0A9W6WRQ9_9STRA</name>
<dbReference type="EMBL" id="BSXT01000326">
    <property type="protein sequence ID" value="GMF24470.1"/>
    <property type="molecule type" value="Genomic_DNA"/>
</dbReference>
<evidence type="ECO:0000313" key="3">
    <source>
        <dbReference type="Proteomes" id="UP001165121"/>
    </source>
</evidence>
<evidence type="ECO:0000256" key="1">
    <source>
        <dbReference type="SAM" id="MobiDB-lite"/>
    </source>
</evidence>
<evidence type="ECO:0000313" key="2">
    <source>
        <dbReference type="EMBL" id="GMF24470.1"/>
    </source>
</evidence>
<feature type="compositionally biased region" description="Basic and acidic residues" evidence="1">
    <location>
        <begin position="29"/>
        <end position="46"/>
    </location>
</feature>
<dbReference type="AlphaFoldDB" id="A0A9W6WRQ9"/>
<sequence>MGPSSLRFIRGSIASTMSEADSVVVLDGSKNDERRAAHDTDARLDSYESDESPESFETQLSLGSCDSEQDGDVNDCSNRVTVGVPSSSFTSTGDAAPIPDERSTADSVAMLQSMHSDVCISEQRSAQFYIV</sequence>